<name>A0A6J6C5V3_9ZZZZ</name>
<gene>
    <name evidence="2" type="ORF">UFOPK1493_00737</name>
</gene>
<dbReference type="EMBL" id="CAEZSR010000016">
    <property type="protein sequence ID" value="CAB4546700.1"/>
    <property type="molecule type" value="Genomic_DNA"/>
</dbReference>
<dbReference type="AlphaFoldDB" id="A0A6J6C5V3"/>
<dbReference type="Pfam" id="PF14226">
    <property type="entry name" value="DIOX_N"/>
    <property type="match status" value="1"/>
</dbReference>
<dbReference type="SUPFAM" id="SSF51197">
    <property type="entry name" value="Clavaminate synthase-like"/>
    <property type="match status" value="1"/>
</dbReference>
<dbReference type="InterPro" id="IPR050231">
    <property type="entry name" value="Iron_ascorbate_oxido_reductase"/>
</dbReference>
<protein>
    <submittedName>
        <fullName evidence="2">Unannotated protein</fullName>
    </submittedName>
</protein>
<dbReference type="InterPro" id="IPR044861">
    <property type="entry name" value="IPNS-like_FE2OG_OXY"/>
</dbReference>
<proteinExistence type="predicted"/>
<dbReference type="PANTHER" id="PTHR47990">
    <property type="entry name" value="2-OXOGLUTARATE (2OG) AND FE(II)-DEPENDENT OXYGENASE SUPERFAMILY PROTEIN-RELATED"/>
    <property type="match status" value="1"/>
</dbReference>
<evidence type="ECO:0000259" key="1">
    <source>
        <dbReference type="PROSITE" id="PS51471"/>
    </source>
</evidence>
<organism evidence="2">
    <name type="scientific">freshwater metagenome</name>
    <dbReference type="NCBI Taxonomy" id="449393"/>
    <lineage>
        <taxon>unclassified sequences</taxon>
        <taxon>metagenomes</taxon>
        <taxon>ecological metagenomes</taxon>
    </lineage>
</organism>
<dbReference type="InterPro" id="IPR026992">
    <property type="entry name" value="DIOX_N"/>
</dbReference>
<dbReference type="InterPro" id="IPR005123">
    <property type="entry name" value="Oxoglu/Fe-dep_dioxygenase_dom"/>
</dbReference>
<dbReference type="InterPro" id="IPR027443">
    <property type="entry name" value="IPNS-like_sf"/>
</dbReference>
<accession>A0A6J6C5V3</accession>
<dbReference type="PROSITE" id="PS51471">
    <property type="entry name" value="FE2OG_OXY"/>
    <property type="match status" value="1"/>
</dbReference>
<dbReference type="Gene3D" id="2.60.120.330">
    <property type="entry name" value="B-lactam Antibiotic, Isopenicillin N Synthase, Chain"/>
    <property type="match status" value="1"/>
</dbReference>
<dbReference type="PRINTS" id="PR00682">
    <property type="entry name" value="IPNSYNTHASE"/>
</dbReference>
<evidence type="ECO:0000313" key="2">
    <source>
        <dbReference type="EMBL" id="CAB4546700.1"/>
    </source>
</evidence>
<feature type="domain" description="Fe2OG dioxygenase" evidence="1">
    <location>
        <begin position="156"/>
        <end position="257"/>
    </location>
</feature>
<reference evidence="2" key="1">
    <citation type="submission" date="2020-05" db="EMBL/GenBank/DDBJ databases">
        <authorList>
            <person name="Chiriac C."/>
            <person name="Salcher M."/>
            <person name="Ghai R."/>
            <person name="Kavagutti S V."/>
        </authorList>
    </citation>
    <scope>NUCLEOTIDE SEQUENCE</scope>
</reference>
<sequence>MEVPVVDLGRADAPAAIDRACRTTGFFALRGHGVPDDLRTAVLDASRRFFDLPVEVKRRVSLATGGTAWRGWFPLGDELTSGVPDLKEGFYVGRELPPSDVPLHGPNVWPAEVPELRTAVTAWMTAMEDLGQRTLAAMATGLGLDAAWFRRELTADPTVLFRVFRYPPHPDAAPDRWGVGEHTDYGLLTLLAHDGTPGLEVKVGGEWVEVDPDPQLVVCNLGDMLDRLTLGRYRSTAHRVRNVAGHDRISLPFFLDPGWDVVVRPVPIDDDWVAPLERSERWDRADLTTVAGPYGDWLLAKVRKVFPKLADAVLD</sequence>
<dbReference type="Pfam" id="PF03171">
    <property type="entry name" value="2OG-FeII_Oxy"/>
    <property type="match status" value="1"/>
</dbReference>